<evidence type="ECO:0000256" key="1">
    <source>
        <dbReference type="SAM" id="MobiDB-lite"/>
    </source>
</evidence>
<protein>
    <submittedName>
        <fullName evidence="2">Uncharacterized protein</fullName>
    </submittedName>
</protein>
<organism evidence="2 3">
    <name type="scientific">Fibrisoma limi BUZ 3</name>
    <dbReference type="NCBI Taxonomy" id="1185876"/>
    <lineage>
        <taxon>Bacteria</taxon>
        <taxon>Pseudomonadati</taxon>
        <taxon>Bacteroidota</taxon>
        <taxon>Cytophagia</taxon>
        <taxon>Cytophagales</taxon>
        <taxon>Spirosomataceae</taxon>
        <taxon>Fibrisoma</taxon>
    </lineage>
</organism>
<comment type="caution">
    <text evidence="2">The sequence shown here is derived from an EMBL/GenBank/DDBJ whole genome shotgun (WGS) entry which is preliminary data.</text>
</comment>
<proteinExistence type="predicted"/>
<feature type="region of interest" description="Disordered" evidence="1">
    <location>
        <begin position="123"/>
        <end position="149"/>
    </location>
</feature>
<accession>I2GGB9</accession>
<feature type="compositionally biased region" description="Polar residues" evidence="1">
    <location>
        <begin position="123"/>
        <end position="132"/>
    </location>
</feature>
<dbReference type="AlphaFoldDB" id="I2GGB9"/>
<evidence type="ECO:0000313" key="3">
    <source>
        <dbReference type="Proteomes" id="UP000009309"/>
    </source>
</evidence>
<dbReference type="Proteomes" id="UP000009309">
    <property type="component" value="Unassembled WGS sequence"/>
</dbReference>
<dbReference type="EMBL" id="CAIT01000006">
    <property type="protein sequence ID" value="CCH52944.1"/>
    <property type="molecule type" value="Genomic_DNA"/>
</dbReference>
<keyword evidence="3" id="KW-1185">Reference proteome</keyword>
<sequence length="149" mass="16587">MFSFKSTTLTYSNSFNRMFTKSAPLMSVPLTTEACEQIFSNWIEAVSTFYTTYQQLIQRIQTHSANNSSPDNGLTELALAMQDQLAILVTNMSQPDVHSGTLSNNYQTLAQHTDVLANLSQQAQNRLSSTGQARHYRPSGLDPSPRLHA</sequence>
<evidence type="ECO:0000313" key="2">
    <source>
        <dbReference type="EMBL" id="CCH52944.1"/>
    </source>
</evidence>
<name>I2GGB9_9BACT</name>
<gene>
    <name evidence="2" type="ORF">BN8_01989</name>
</gene>
<reference evidence="2 3" key="1">
    <citation type="journal article" date="2012" name="J. Bacteriol.">
        <title>Genome Sequence of the Filamentous Bacterium Fibrisoma limi BUZ 3T.</title>
        <authorList>
            <person name="Filippini M."/>
            <person name="Qi W."/>
            <person name="Jaenicke S."/>
            <person name="Goesmann A."/>
            <person name="Smits T.H."/>
            <person name="Bagheri H.C."/>
        </authorList>
    </citation>
    <scope>NUCLEOTIDE SEQUENCE [LARGE SCALE GENOMIC DNA]</scope>
    <source>
        <strain evidence="3">BUZ 3T</strain>
    </source>
</reference>